<evidence type="ECO:0000256" key="1">
    <source>
        <dbReference type="SAM" id="Coils"/>
    </source>
</evidence>
<sequence length="351" mass="36459">MAGMRQRRFSTIFGAVALTTVLATAGCGSSSDRNTAGSSRADGGAAVEKQDAPVAAEAKPGQPDTAAKADLRIDQRSIIYSGTITVRVDSVDEVAARATAIATTAGGFVGADERTSSATSSRAKLELRVPATKFGAVVDEVAGLGRQERRSIDTQDVTEETLDLDARIATQQARVESGRRLLAQAKSLSDLVMLEAELAKREADLASLEAKKRRLADLTALSTITVTLLGPDAKGSEEEEPQTGFVAGLKGGWKAFLASLEVLLTVLGALLPWIIALGVPVFGVIWLVRRLGRRARPAATAVAVPRQAPPTAAMKQPVSATRPAQPAAAPDGPTQPTSSTDGPTQPASSTD</sequence>
<feature type="compositionally biased region" description="Polar residues" evidence="2">
    <location>
        <begin position="28"/>
        <end position="38"/>
    </location>
</feature>
<dbReference type="InterPro" id="IPR025645">
    <property type="entry name" value="DUF4349"/>
</dbReference>
<comment type="caution">
    <text evidence="6">The sequence shown here is derived from an EMBL/GenBank/DDBJ whole genome shotgun (WGS) entry which is preliminary data.</text>
</comment>
<dbReference type="EMBL" id="JBHTMP010000076">
    <property type="protein sequence ID" value="MFD1325381.1"/>
    <property type="molecule type" value="Genomic_DNA"/>
</dbReference>
<feature type="coiled-coil region" evidence="1">
    <location>
        <begin position="191"/>
        <end position="218"/>
    </location>
</feature>
<feature type="compositionally biased region" description="Polar residues" evidence="2">
    <location>
        <begin position="334"/>
        <end position="351"/>
    </location>
</feature>
<gene>
    <name evidence="6" type="ORF">ACFQ4H_30285</name>
</gene>
<name>A0ABW3YLN3_9ACTN</name>
<keyword evidence="3" id="KW-0472">Membrane</keyword>
<keyword evidence="7" id="KW-1185">Reference proteome</keyword>
<evidence type="ECO:0000313" key="7">
    <source>
        <dbReference type="Proteomes" id="UP001597260"/>
    </source>
</evidence>
<dbReference type="PROSITE" id="PS51257">
    <property type="entry name" value="PROKAR_LIPOPROTEIN"/>
    <property type="match status" value="1"/>
</dbReference>
<proteinExistence type="predicted"/>
<protein>
    <submittedName>
        <fullName evidence="6">DUF4349 domain-containing protein</fullName>
    </submittedName>
</protein>
<evidence type="ECO:0000259" key="5">
    <source>
        <dbReference type="Pfam" id="PF14257"/>
    </source>
</evidence>
<keyword evidence="1" id="KW-0175">Coiled coil</keyword>
<feature type="transmembrane region" description="Helical" evidence="3">
    <location>
        <begin position="262"/>
        <end position="288"/>
    </location>
</feature>
<feature type="compositionally biased region" description="Low complexity" evidence="2">
    <location>
        <begin position="298"/>
        <end position="313"/>
    </location>
</feature>
<accession>A0ABW3YLN3</accession>
<reference evidence="7" key="1">
    <citation type="journal article" date="2019" name="Int. J. Syst. Evol. Microbiol.">
        <title>The Global Catalogue of Microorganisms (GCM) 10K type strain sequencing project: providing services to taxonomists for standard genome sequencing and annotation.</title>
        <authorList>
            <consortium name="The Broad Institute Genomics Platform"/>
            <consortium name="The Broad Institute Genome Sequencing Center for Infectious Disease"/>
            <person name="Wu L."/>
            <person name="Ma J."/>
        </authorList>
    </citation>
    <scope>NUCLEOTIDE SEQUENCE [LARGE SCALE GENOMIC DNA]</scope>
    <source>
        <strain evidence="7">JCM 31037</strain>
    </source>
</reference>
<evidence type="ECO:0000256" key="4">
    <source>
        <dbReference type="SAM" id="SignalP"/>
    </source>
</evidence>
<feature type="signal peptide" evidence="4">
    <location>
        <begin position="1"/>
        <end position="25"/>
    </location>
</feature>
<keyword evidence="3" id="KW-0812">Transmembrane</keyword>
<dbReference type="RefSeq" id="WP_377577624.1">
    <property type="nucleotide sequence ID" value="NZ_JBHTMP010000076.1"/>
</dbReference>
<organism evidence="6 7">
    <name type="scientific">Micromonospora sonneratiae</name>
    <dbReference type="NCBI Taxonomy" id="1184706"/>
    <lineage>
        <taxon>Bacteria</taxon>
        <taxon>Bacillati</taxon>
        <taxon>Actinomycetota</taxon>
        <taxon>Actinomycetes</taxon>
        <taxon>Micromonosporales</taxon>
        <taxon>Micromonosporaceae</taxon>
        <taxon>Micromonospora</taxon>
    </lineage>
</organism>
<feature type="region of interest" description="Disordered" evidence="2">
    <location>
        <begin position="28"/>
        <end position="66"/>
    </location>
</feature>
<dbReference type="Pfam" id="PF14257">
    <property type="entry name" value="DUF4349"/>
    <property type="match status" value="1"/>
</dbReference>
<keyword evidence="4" id="KW-0732">Signal</keyword>
<feature type="domain" description="DUF4349" evidence="5">
    <location>
        <begin position="76"/>
        <end position="285"/>
    </location>
</feature>
<feature type="chain" id="PRO_5046715187" evidence="4">
    <location>
        <begin position="26"/>
        <end position="351"/>
    </location>
</feature>
<feature type="region of interest" description="Disordered" evidence="2">
    <location>
        <begin position="298"/>
        <end position="351"/>
    </location>
</feature>
<evidence type="ECO:0000256" key="3">
    <source>
        <dbReference type="SAM" id="Phobius"/>
    </source>
</evidence>
<evidence type="ECO:0000313" key="6">
    <source>
        <dbReference type="EMBL" id="MFD1325381.1"/>
    </source>
</evidence>
<evidence type="ECO:0000256" key="2">
    <source>
        <dbReference type="SAM" id="MobiDB-lite"/>
    </source>
</evidence>
<dbReference type="Proteomes" id="UP001597260">
    <property type="component" value="Unassembled WGS sequence"/>
</dbReference>
<keyword evidence="3" id="KW-1133">Transmembrane helix</keyword>